<accession>A0A0N4ZTL5</accession>
<evidence type="ECO:0000256" key="7">
    <source>
        <dbReference type="ARBA" id="ARBA00023098"/>
    </source>
</evidence>
<name>A0A0N4ZTL5_PARTI</name>
<dbReference type="Proteomes" id="UP000038045">
    <property type="component" value="Unplaced"/>
</dbReference>
<dbReference type="InterPro" id="IPR001753">
    <property type="entry name" value="Enoyl-CoA_hydra/iso"/>
</dbReference>
<evidence type="ECO:0000256" key="8">
    <source>
        <dbReference type="ARBA" id="ARBA00023239"/>
    </source>
</evidence>
<organism evidence="12 13">
    <name type="scientific">Parastrongyloides trichosuri</name>
    <name type="common">Possum-specific nematode worm</name>
    <dbReference type="NCBI Taxonomy" id="131310"/>
    <lineage>
        <taxon>Eukaryota</taxon>
        <taxon>Metazoa</taxon>
        <taxon>Ecdysozoa</taxon>
        <taxon>Nematoda</taxon>
        <taxon>Chromadorea</taxon>
        <taxon>Rhabditida</taxon>
        <taxon>Tylenchina</taxon>
        <taxon>Panagrolaimomorpha</taxon>
        <taxon>Strongyloidoidea</taxon>
        <taxon>Strongyloididae</taxon>
        <taxon>Parastrongyloides</taxon>
    </lineage>
</organism>
<dbReference type="Pfam" id="PF04155">
    <property type="entry name" value="Ground-like"/>
    <property type="match status" value="1"/>
</dbReference>
<dbReference type="Gene3D" id="3.30.710.10">
    <property type="entry name" value="Potassium Channel Kv1.1, Chain A"/>
    <property type="match status" value="1"/>
</dbReference>
<feature type="region of interest" description="Disordered" evidence="10">
    <location>
        <begin position="907"/>
        <end position="931"/>
    </location>
</feature>
<dbReference type="InterPro" id="IPR007284">
    <property type="entry name" value="Ground-like_dom"/>
</dbReference>
<dbReference type="PANTHER" id="PTHR43612">
    <property type="entry name" value="TRIFUNCTIONAL ENZYME SUBUNIT ALPHA"/>
    <property type="match status" value="1"/>
</dbReference>
<comment type="similarity">
    <text evidence="3">In the N-terminal section; belongs to the enoyl-CoA hydratase/isomerase family.</text>
</comment>
<dbReference type="GO" id="GO:0016507">
    <property type="term" value="C:mitochondrial fatty acid beta-oxidation multienzyme complex"/>
    <property type="evidence" value="ECO:0007669"/>
    <property type="project" value="TreeGrafter"/>
</dbReference>
<keyword evidence="7" id="KW-0443">Lipid metabolism</keyword>
<dbReference type="AlphaFoldDB" id="A0A0N4ZTL5"/>
<dbReference type="WBParaSite" id="PTRK_0001184200.1">
    <property type="protein sequence ID" value="PTRK_0001184200.1"/>
    <property type="gene ID" value="PTRK_0001184200"/>
</dbReference>
<evidence type="ECO:0000256" key="5">
    <source>
        <dbReference type="ARBA" id="ARBA00022832"/>
    </source>
</evidence>
<dbReference type="GO" id="GO:0016509">
    <property type="term" value="F:long-chain (3S)-3-hydroxyacyl-CoA dehydrogenase (NAD+) activity"/>
    <property type="evidence" value="ECO:0007669"/>
    <property type="project" value="TreeGrafter"/>
</dbReference>
<dbReference type="GO" id="GO:0006635">
    <property type="term" value="P:fatty acid beta-oxidation"/>
    <property type="evidence" value="ECO:0007669"/>
    <property type="project" value="TreeGrafter"/>
</dbReference>
<reference evidence="13" key="1">
    <citation type="submission" date="2017-02" db="UniProtKB">
        <authorList>
            <consortium name="WormBaseParasite"/>
        </authorList>
    </citation>
    <scope>IDENTIFICATION</scope>
</reference>
<dbReference type="FunFam" id="3.90.226.10:FF:000011">
    <property type="entry name" value="Fatty acid oxidation complex subunit alpha"/>
    <property type="match status" value="1"/>
</dbReference>
<evidence type="ECO:0000256" key="9">
    <source>
        <dbReference type="ARBA" id="ARBA00023268"/>
    </source>
</evidence>
<evidence type="ECO:0000256" key="2">
    <source>
        <dbReference type="ARBA" id="ARBA00007005"/>
    </source>
</evidence>
<keyword evidence="5" id="KW-0276">Fatty acid metabolism</keyword>
<dbReference type="SUPFAM" id="SSF52096">
    <property type="entry name" value="ClpP/crotonase"/>
    <property type="match status" value="1"/>
</dbReference>
<dbReference type="Pfam" id="PF00378">
    <property type="entry name" value="ECH_1"/>
    <property type="match status" value="1"/>
</dbReference>
<evidence type="ECO:0000256" key="6">
    <source>
        <dbReference type="ARBA" id="ARBA00023027"/>
    </source>
</evidence>
<keyword evidence="9" id="KW-0511">Multifunctional enzyme</keyword>
<dbReference type="CDD" id="cd06558">
    <property type="entry name" value="crotonase-like"/>
    <property type="match status" value="1"/>
</dbReference>
<comment type="similarity">
    <text evidence="2">In the central section; belongs to the 3-hydroxyacyl-CoA dehydrogenase family.</text>
</comment>
<keyword evidence="8" id="KW-0456">Lyase</keyword>
<dbReference type="InterPro" id="IPR011333">
    <property type="entry name" value="SKP1/BTB/POZ_sf"/>
</dbReference>
<sequence>MNNLKTRMTTSGVLIIEIDVPNCDENILNEELSNEFKILFDSLYTKLNVDKWHGTVIKSRKLGSFIAGADINWIKSITDPLKAVDLSVMGQKAFLEIEKSERPVVAAILGSCMGGGLELALACHYRISVDHEKTQFSLPEVKLGLLPGSGGTQRAPKIMGVVDAVDFMLTGKSVDCKKAKELGLIDFVIEKIEGVEESLEQLDWELERKAVETVLAMRINVLKISRENRWIDYFLSFHNIWKIYEKKVILDIEKKTNGNYPAPFKIFEAIKEGHLYGRKRGYREEAKNFGILVISKESKALINVFNLMKDMKKQLKLIPPNFRYMKIALYGGKRSHLETNNELNDVDIIIIMPENYCTDVNVLVQEIMEMLGKNTKIPILIDVITFPENISYPNLFLTRFIEPYDKSLHVEIVKQDDSLADSVKTAVYFLNIINKCVTITRKSHNNIPGFVNNCILALAQYIECMIKSVKTFEILEEKLNKFGFSVNILEMLDSFGLYNIIQLEILSKEERKLEIIQQIKLNVIGKLFLLPKVTSLFKIMVKFEALTLLLISNQAFSWFLCPSQNACASMPIPSPCCNQQQYVPPNPCCNQQPPLATGCGGCGSRNVNYQPQLYPQPMLSSQPQQYQVPAAIPYPQVQNRYPILNKEPLPQQTYIQPSNSYIQPDSYVTPNPCYLVGKHRCCNQKLQNEMETFITDYQNNGASMCNYNRLAKEMQNRLQKNFNSTFETIVSLGNFEHKSYYDGFKTCKFEKRGKTYLAYETPFENPSDMPIALAKDLGLPIGGQGFGDQRLGGNGIGARPYNSFRNNVGLNQNNNFEFGNTNTMNQIIRLNVGGKRFDTYLRTLLIDKNFIYYEAFKSLLDDNCAAELPMDTDGNFFIDEDPEEFSEKLKSLRLLVAKENGNTFELKNLPTADDEKPPKSKKRHSLLFWKS</sequence>
<dbReference type="GO" id="GO:0004300">
    <property type="term" value="F:enoyl-CoA hydratase activity"/>
    <property type="evidence" value="ECO:0007669"/>
    <property type="project" value="UniProtKB-EC"/>
</dbReference>
<evidence type="ECO:0000259" key="11">
    <source>
        <dbReference type="Pfam" id="PF04155"/>
    </source>
</evidence>
<evidence type="ECO:0000313" key="13">
    <source>
        <dbReference type="WBParaSite" id="PTRK_0001184200.1"/>
    </source>
</evidence>
<keyword evidence="6" id="KW-0520">NAD</keyword>
<dbReference type="InterPro" id="IPR050136">
    <property type="entry name" value="FA_oxidation_alpha_subunit"/>
</dbReference>
<dbReference type="SUPFAM" id="SSF54695">
    <property type="entry name" value="POZ domain"/>
    <property type="match status" value="1"/>
</dbReference>
<feature type="domain" description="Ground-like" evidence="11">
    <location>
        <begin position="679"/>
        <end position="759"/>
    </location>
</feature>
<dbReference type="PANTHER" id="PTHR43612:SF3">
    <property type="entry name" value="TRIFUNCTIONAL ENZYME SUBUNIT ALPHA, MITOCHONDRIAL"/>
    <property type="match status" value="1"/>
</dbReference>
<protein>
    <recommendedName>
        <fullName evidence="4">enoyl-CoA hydratase</fullName>
        <ecNumber evidence="4">4.2.1.17</ecNumber>
    </recommendedName>
</protein>
<dbReference type="Gene3D" id="3.90.226.10">
    <property type="entry name" value="2-enoyl-CoA Hydratase, Chain A, domain 1"/>
    <property type="match status" value="1"/>
</dbReference>
<dbReference type="EC" id="4.2.1.17" evidence="4"/>
<comment type="pathway">
    <text evidence="1">Lipid metabolism; fatty acid beta-oxidation.</text>
</comment>
<evidence type="ECO:0000256" key="3">
    <source>
        <dbReference type="ARBA" id="ARBA00008750"/>
    </source>
</evidence>
<dbReference type="STRING" id="131310.A0A0N4ZTL5"/>
<evidence type="ECO:0000256" key="1">
    <source>
        <dbReference type="ARBA" id="ARBA00005005"/>
    </source>
</evidence>
<evidence type="ECO:0000256" key="10">
    <source>
        <dbReference type="SAM" id="MobiDB-lite"/>
    </source>
</evidence>
<dbReference type="InterPro" id="IPR029045">
    <property type="entry name" value="ClpP/crotonase-like_dom_sf"/>
</dbReference>
<evidence type="ECO:0000313" key="12">
    <source>
        <dbReference type="Proteomes" id="UP000038045"/>
    </source>
</evidence>
<proteinExistence type="inferred from homology"/>
<evidence type="ECO:0000256" key="4">
    <source>
        <dbReference type="ARBA" id="ARBA00012076"/>
    </source>
</evidence>
<keyword evidence="12" id="KW-1185">Reference proteome</keyword>